<dbReference type="OrthoDB" id="3552571at2759"/>
<dbReference type="OMA" id="MRLRKPH"/>
<name>W6Q1W3_PENRF</name>
<protein>
    <submittedName>
        <fullName evidence="1">Genomic scaffold, ProqFM164S02</fullName>
    </submittedName>
</protein>
<dbReference type="Proteomes" id="UP000030686">
    <property type="component" value="Unassembled WGS sequence"/>
</dbReference>
<reference evidence="1" key="1">
    <citation type="journal article" date="2014" name="Nat. Commun.">
        <title>Multiple recent horizontal transfers of a large genomic region in cheese making fungi.</title>
        <authorList>
            <person name="Cheeseman K."/>
            <person name="Ropars J."/>
            <person name="Renault P."/>
            <person name="Dupont J."/>
            <person name="Gouzy J."/>
            <person name="Branca A."/>
            <person name="Abraham A.L."/>
            <person name="Ceppi M."/>
            <person name="Conseiller E."/>
            <person name="Debuchy R."/>
            <person name="Malagnac F."/>
            <person name="Goarin A."/>
            <person name="Silar P."/>
            <person name="Lacoste S."/>
            <person name="Sallet E."/>
            <person name="Bensimon A."/>
            <person name="Giraud T."/>
            <person name="Brygoo Y."/>
        </authorList>
    </citation>
    <scope>NUCLEOTIDE SEQUENCE [LARGE SCALE GENOMIC DNA]</scope>
    <source>
        <strain evidence="1">FM164</strain>
    </source>
</reference>
<evidence type="ECO:0000313" key="2">
    <source>
        <dbReference type="Proteomes" id="UP000030686"/>
    </source>
</evidence>
<dbReference type="AlphaFoldDB" id="W6Q1W3"/>
<gene>
    <name evidence="1" type="ORF">PROQFM164_S02g000687</name>
</gene>
<keyword evidence="2" id="KW-1185">Reference proteome</keyword>
<evidence type="ECO:0000313" key="1">
    <source>
        <dbReference type="EMBL" id="CDM30538.1"/>
    </source>
</evidence>
<dbReference type="STRING" id="1365484.W6Q1W3"/>
<sequence>MNQTYSAGSCHVHDRMRLRKPHLKDNLPTQLCLLCNRAFCIDHEGKEDGVCEINHETYYRNHPDKQEYLFRTYGEWEKECEKMKADDMSGIQ</sequence>
<organism evidence="1 2">
    <name type="scientific">Penicillium roqueforti (strain FM164)</name>
    <dbReference type="NCBI Taxonomy" id="1365484"/>
    <lineage>
        <taxon>Eukaryota</taxon>
        <taxon>Fungi</taxon>
        <taxon>Dikarya</taxon>
        <taxon>Ascomycota</taxon>
        <taxon>Pezizomycotina</taxon>
        <taxon>Eurotiomycetes</taxon>
        <taxon>Eurotiomycetidae</taxon>
        <taxon>Eurotiales</taxon>
        <taxon>Aspergillaceae</taxon>
        <taxon>Penicillium</taxon>
    </lineage>
</organism>
<dbReference type="EMBL" id="HG792016">
    <property type="protein sequence ID" value="CDM30538.1"/>
    <property type="molecule type" value="Genomic_DNA"/>
</dbReference>
<proteinExistence type="predicted"/>
<accession>W6Q1W3</accession>